<keyword evidence="2" id="KW-1185">Reference proteome</keyword>
<dbReference type="EMBL" id="ML992882">
    <property type="protein sequence ID" value="KAF2206143.1"/>
    <property type="molecule type" value="Genomic_DNA"/>
</dbReference>
<reference evidence="1" key="1">
    <citation type="journal article" date="2020" name="Stud. Mycol.">
        <title>101 Dothideomycetes genomes: a test case for predicting lifestyles and emergence of pathogens.</title>
        <authorList>
            <person name="Haridas S."/>
            <person name="Albert R."/>
            <person name="Binder M."/>
            <person name="Bloem J."/>
            <person name="Labutti K."/>
            <person name="Salamov A."/>
            <person name="Andreopoulos B."/>
            <person name="Baker S."/>
            <person name="Barry K."/>
            <person name="Bills G."/>
            <person name="Bluhm B."/>
            <person name="Cannon C."/>
            <person name="Castanera R."/>
            <person name="Culley D."/>
            <person name="Daum C."/>
            <person name="Ezra D."/>
            <person name="Gonzalez J."/>
            <person name="Henrissat B."/>
            <person name="Kuo A."/>
            <person name="Liang C."/>
            <person name="Lipzen A."/>
            <person name="Lutzoni F."/>
            <person name="Magnuson J."/>
            <person name="Mondo S."/>
            <person name="Nolan M."/>
            <person name="Ohm R."/>
            <person name="Pangilinan J."/>
            <person name="Park H.-J."/>
            <person name="Ramirez L."/>
            <person name="Alfaro M."/>
            <person name="Sun H."/>
            <person name="Tritt A."/>
            <person name="Yoshinaga Y."/>
            <person name="Zwiers L.-H."/>
            <person name="Turgeon B."/>
            <person name="Goodwin S."/>
            <person name="Spatafora J."/>
            <person name="Crous P."/>
            <person name="Grigoriev I."/>
        </authorList>
    </citation>
    <scope>NUCLEOTIDE SEQUENCE</scope>
    <source>
        <strain evidence="1">SCOH1-5</strain>
    </source>
</reference>
<evidence type="ECO:0000313" key="2">
    <source>
        <dbReference type="Proteomes" id="UP000799539"/>
    </source>
</evidence>
<proteinExistence type="predicted"/>
<dbReference type="AlphaFoldDB" id="A0A6A6EYA4"/>
<feature type="non-terminal residue" evidence="1">
    <location>
        <position position="103"/>
    </location>
</feature>
<dbReference type="Proteomes" id="UP000799539">
    <property type="component" value="Unassembled WGS sequence"/>
</dbReference>
<organism evidence="1 2">
    <name type="scientific">Cercospora zeae-maydis SCOH1-5</name>
    <dbReference type="NCBI Taxonomy" id="717836"/>
    <lineage>
        <taxon>Eukaryota</taxon>
        <taxon>Fungi</taxon>
        <taxon>Dikarya</taxon>
        <taxon>Ascomycota</taxon>
        <taxon>Pezizomycotina</taxon>
        <taxon>Dothideomycetes</taxon>
        <taxon>Dothideomycetidae</taxon>
        <taxon>Mycosphaerellales</taxon>
        <taxon>Mycosphaerellaceae</taxon>
        <taxon>Cercospora</taxon>
    </lineage>
</organism>
<protein>
    <submittedName>
        <fullName evidence="1">Uncharacterized protein</fullName>
    </submittedName>
</protein>
<dbReference type="OrthoDB" id="3943268at2759"/>
<accession>A0A6A6EYA4</accession>
<sequence>KKIEQFNSYINNFTLYLSIAIYLFSGGPLRGTELTTIIFKNLETKSRSLLFNKEEQVFTIVTDYYKSKNITRKEKTNIRFLPPKLSKLIIVYILYIIPFKEYI</sequence>
<feature type="non-terminal residue" evidence="1">
    <location>
        <position position="1"/>
    </location>
</feature>
<name>A0A6A6EYA4_9PEZI</name>
<evidence type="ECO:0000313" key="1">
    <source>
        <dbReference type="EMBL" id="KAF2206143.1"/>
    </source>
</evidence>
<gene>
    <name evidence="1" type="ORF">CERZMDRAFT_4826</name>
</gene>